<dbReference type="InterPro" id="IPR003722">
    <property type="entry name" value="Cbl_synth_CobH/CbiC"/>
</dbReference>
<dbReference type="GO" id="GO:0016993">
    <property type="term" value="F:precorrin-8X methylmutase activity"/>
    <property type="evidence" value="ECO:0007669"/>
    <property type="project" value="InterPro"/>
</dbReference>
<evidence type="ECO:0000256" key="2">
    <source>
        <dbReference type="ARBA" id="ARBA00009774"/>
    </source>
</evidence>
<protein>
    <submittedName>
        <fullName evidence="5">Precorrin-8X methylmutase</fullName>
    </submittedName>
</protein>
<evidence type="ECO:0000313" key="5">
    <source>
        <dbReference type="EMBL" id="QIJ71472.1"/>
    </source>
</evidence>
<dbReference type="UniPathway" id="UPA00148"/>
<dbReference type="SUPFAM" id="SSF63965">
    <property type="entry name" value="Precorrin-8X methylmutase CbiC/CobH"/>
    <property type="match status" value="1"/>
</dbReference>
<accession>A0A6G7PUY6</accession>
<evidence type="ECO:0000313" key="6">
    <source>
        <dbReference type="Proteomes" id="UP000502179"/>
    </source>
</evidence>
<dbReference type="InterPro" id="IPR036588">
    <property type="entry name" value="CobH/CbiC_sf"/>
</dbReference>
<dbReference type="Gene3D" id="3.40.50.10230">
    <property type="entry name" value="Cobalamin biosynthesis CobH/CbiC, precorrin-8X methylmutase"/>
    <property type="match status" value="1"/>
</dbReference>
<dbReference type="RefSeq" id="WP_166031692.1">
    <property type="nucleotide sequence ID" value="NZ_CP048877.1"/>
</dbReference>
<evidence type="ECO:0000256" key="3">
    <source>
        <dbReference type="ARBA" id="ARBA00022573"/>
    </source>
</evidence>
<reference evidence="5 6" key="1">
    <citation type="submission" date="2020-02" db="EMBL/GenBank/DDBJ databases">
        <title>Genome analysis of Thermosulfuriphilus ammonigenes ST65T, an anaerobic thermophilic chemolithoautotrophic bacterium isolated from a deep-sea hydrothermal vent.</title>
        <authorList>
            <person name="Slobodkina G."/>
            <person name="Allioux M."/>
            <person name="Merkel A."/>
            <person name="Alain K."/>
            <person name="Jebbar M."/>
            <person name="Slobodkin A."/>
        </authorList>
    </citation>
    <scope>NUCLEOTIDE SEQUENCE [LARGE SCALE GENOMIC DNA]</scope>
    <source>
        <strain evidence="5 6">ST65</strain>
    </source>
</reference>
<dbReference type="GO" id="GO:0009236">
    <property type="term" value="P:cobalamin biosynthetic process"/>
    <property type="evidence" value="ECO:0007669"/>
    <property type="project" value="UniProtKB-UniPathway"/>
</dbReference>
<dbReference type="Proteomes" id="UP000502179">
    <property type="component" value="Chromosome"/>
</dbReference>
<evidence type="ECO:0000256" key="1">
    <source>
        <dbReference type="ARBA" id="ARBA00004953"/>
    </source>
</evidence>
<dbReference type="Pfam" id="PF02570">
    <property type="entry name" value="CbiC"/>
    <property type="match status" value="1"/>
</dbReference>
<dbReference type="KEGG" id="tav:G4V39_03905"/>
<name>A0A6G7PUY6_9BACT</name>
<dbReference type="AlphaFoldDB" id="A0A6G7PUY6"/>
<proteinExistence type="inferred from homology"/>
<evidence type="ECO:0000256" key="4">
    <source>
        <dbReference type="ARBA" id="ARBA00023235"/>
    </source>
</evidence>
<sequence>MTKVSPSVSDFSKGRAIEEESFAIIRRELGAQLPSGPEGEVVLRVIHATADLDFARNLRFHPRAIEVGLRVLREGNPIFCDVRMVEVAIAPSARRLGLETCCFIDQTTVMDMARQRGLTRAEAAVELASKRPWSVMAIGNAPTALLRALELINQGRLKVGLLVGCPVGFVEAARAKELLSLMDFPFITCLGNKGGSPVAAAVVNALIRLLLCEGKRP</sequence>
<keyword evidence="4" id="KW-0413">Isomerase</keyword>
<keyword evidence="6" id="KW-1185">Reference proteome</keyword>
<organism evidence="5 6">
    <name type="scientific">Thermosulfuriphilus ammonigenes</name>
    <dbReference type="NCBI Taxonomy" id="1936021"/>
    <lineage>
        <taxon>Bacteria</taxon>
        <taxon>Pseudomonadati</taxon>
        <taxon>Thermodesulfobacteriota</taxon>
        <taxon>Thermodesulfobacteria</taxon>
        <taxon>Thermodesulfobacteriales</taxon>
        <taxon>Thermodesulfobacteriaceae</taxon>
        <taxon>Thermosulfuriphilus</taxon>
    </lineage>
</organism>
<comment type="pathway">
    <text evidence="1">Cofactor biosynthesis; adenosylcobalamin biosynthesis.</text>
</comment>
<dbReference type="PANTHER" id="PTHR43588">
    <property type="entry name" value="COBALT-PRECORRIN-8 METHYLMUTASE"/>
    <property type="match status" value="1"/>
</dbReference>
<gene>
    <name evidence="5" type="ORF">G4V39_03905</name>
</gene>
<dbReference type="EMBL" id="CP048877">
    <property type="protein sequence ID" value="QIJ71472.1"/>
    <property type="molecule type" value="Genomic_DNA"/>
</dbReference>
<keyword evidence="3" id="KW-0169">Cobalamin biosynthesis</keyword>
<comment type="similarity">
    <text evidence="2">Belongs to the CobH/CbiC family.</text>
</comment>
<dbReference type="PANTHER" id="PTHR43588:SF1">
    <property type="entry name" value="COBALT-PRECORRIN-8 METHYLMUTASE"/>
    <property type="match status" value="1"/>
</dbReference>